<dbReference type="PANTHER" id="PTHR32182">
    <property type="entry name" value="DNA REPLICATION AND REPAIR PROTEIN RECF"/>
    <property type="match status" value="1"/>
</dbReference>
<name>A0A6C1KHZ8_XANAU</name>
<dbReference type="GO" id="GO:0016887">
    <property type="term" value="F:ATP hydrolysis activity"/>
    <property type="evidence" value="ECO:0007669"/>
    <property type="project" value="InterPro"/>
</dbReference>
<comment type="caution">
    <text evidence="3">The sequence shown here is derived from an EMBL/GenBank/DDBJ whole genome shotgun (WGS) entry which is preliminary data.</text>
</comment>
<feature type="domain" description="Rad50/SbcC-type AAA" evidence="2">
    <location>
        <begin position="9"/>
        <end position="115"/>
    </location>
</feature>
<evidence type="ECO:0000313" key="3">
    <source>
        <dbReference type="EMBL" id="TLX43909.1"/>
    </source>
</evidence>
<dbReference type="SUPFAM" id="SSF52540">
    <property type="entry name" value="P-loop containing nucleoside triphosphate hydrolases"/>
    <property type="match status" value="1"/>
</dbReference>
<dbReference type="Proteomes" id="UP000305131">
    <property type="component" value="Unassembled WGS sequence"/>
</dbReference>
<protein>
    <recommendedName>
        <fullName evidence="2">Rad50/SbcC-type AAA domain-containing protein</fullName>
    </recommendedName>
</protein>
<evidence type="ECO:0000259" key="2">
    <source>
        <dbReference type="Pfam" id="PF13476"/>
    </source>
</evidence>
<reference evidence="3 4" key="1">
    <citation type="submission" date="2019-05" db="EMBL/GenBank/DDBJ databases">
        <authorList>
            <person name="Zhou X."/>
        </authorList>
    </citation>
    <scope>NUCLEOTIDE SEQUENCE [LARGE SCALE GENOMIC DNA]</scope>
    <source>
        <strain evidence="3 4">DSM 432</strain>
    </source>
</reference>
<dbReference type="InterPro" id="IPR038729">
    <property type="entry name" value="Rad50/SbcC_AAA"/>
</dbReference>
<dbReference type="GeneID" id="95773272"/>
<dbReference type="InterPro" id="IPR027417">
    <property type="entry name" value="P-loop_NTPase"/>
</dbReference>
<dbReference type="Gene3D" id="3.40.50.300">
    <property type="entry name" value="P-loop containing nucleotide triphosphate hydrolases"/>
    <property type="match status" value="2"/>
</dbReference>
<sequence length="1030" mass="111191">MSDDLFLTRLSLKHFRNFATLDVELAPQPGVMIVQGSNGLGKSSLFQGMEWLLTDQIEQFRLVDKSRVRASYLCRWTKPVAEPTAVVMGFSDGVTLTRELATPKSKTSKLSGHEDLAAYLTAPDWEATVGDLGHYLLLTHFLSQSNLPRLAHRDGPVLFDILKDAAQSRRPEAIAKALHGAGTTRPARAFKALKDKVDAAAAALRLLLDQEQAAWADAQVSGALDDGQRRALGLTIVGLIQAAVPSNAQADPDVGPIALAARLAEGRQAVEQRSLALARAKALLTERRGLQVERSTAEQVIGAAETRLAALIEAAEDASERTATARSKLETLVAQLAAEGARLASLRELSDAEIALQQLAAQPASLVATQATAQRLAAETQIGRLQRRRQIENRLGSERDALAGEIERVVRQKQAVDTLRSADLRLTDLHSALTALRAEYPDLEARLEAAEVAETQAAAVAEGLQTALSTMTGAADEITEAVSTIVANLGPEACGCPVCATEFPDPSVLRARAQAAADRLAPAIRQQQAQLEQASAQHRERVARRNHLCLAKARVDEAEAALEAERLEREGFRRRAEAEGVADSADLTRVADALAQLIESLERRLRRRSRWRAMLGAVDAAAATQSAVRQRDEAVRVIEAEGRAQADRDRRRSQLEADVVRISVALFGGDKANLEARAAEVTRLETSSAGARVQQVSVQAELAAAEQLGTLLTLERVELEARRDETRQTLRTLDTRYAAQSVEWSSLGLGGELGDAAQAAIDREEQALMSGRNALADAGAQLTRLREAATAWSKQGAHKEALERLRAHVHGAANHTREQIRTASTAELKALVERSALIARTKAIAAQASTAIEGELSTFNDEYIQPLARLMVRVNRAILCDPRIGVEFRIDGNAVNQAAVKGDLIPTDRGGINPLLVHSEGQMAALGVSLLCAASLTFPWSRWKALVLDDPLQHNDAIHASAFADFVGNIVLDRRYQVLLTTHELSQAEFLRRKFRARDIPCTLVNLLGAGEGGVQQAIQGPEAPRAAVG</sequence>
<dbReference type="PANTHER" id="PTHR32182:SF0">
    <property type="entry name" value="DNA REPLICATION AND REPAIR PROTEIN RECF"/>
    <property type="match status" value="1"/>
</dbReference>
<dbReference type="Pfam" id="PF13476">
    <property type="entry name" value="AAA_23"/>
    <property type="match status" value="1"/>
</dbReference>
<organism evidence="3 4">
    <name type="scientific">Xanthobacter autotrophicus</name>
    <dbReference type="NCBI Taxonomy" id="280"/>
    <lineage>
        <taxon>Bacteria</taxon>
        <taxon>Pseudomonadati</taxon>
        <taxon>Pseudomonadota</taxon>
        <taxon>Alphaproteobacteria</taxon>
        <taxon>Hyphomicrobiales</taxon>
        <taxon>Xanthobacteraceae</taxon>
        <taxon>Xanthobacter</taxon>
    </lineage>
</organism>
<feature type="coiled-coil region" evidence="1">
    <location>
        <begin position="550"/>
        <end position="604"/>
    </location>
</feature>
<gene>
    <name evidence="3" type="ORF">FBQ73_07375</name>
</gene>
<dbReference type="GO" id="GO:0000731">
    <property type="term" value="P:DNA synthesis involved in DNA repair"/>
    <property type="evidence" value="ECO:0007669"/>
    <property type="project" value="TreeGrafter"/>
</dbReference>
<evidence type="ECO:0000313" key="4">
    <source>
        <dbReference type="Proteomes" id="UP000305131"/>
    </source>
</evidence>
<proteinExistence type="predicted"/>
<dbReference type="GO" id="GO:0006302">
    <property type="term" value="P:double-strand break repair"/>
    <property type="evidence" value="ECO:0007669"/>
    <property type="project" value="InterPro"/>
</dbReference>
<keyword evidence="1" id="KW-0175">Coiled coil</keyword>
<dbReference type="EMBL" id="VAUP01000015">
    <property type="protein sequence ID" value="TLX43909.1"/>
    <property type="molecule type" value="Genomic_DNA"/>
</dbReference>
<accession>A0A6C1KHZ8</accession>
<dbReference type="RefSeq" id="WP_138398818.1">
    <property type="nucleotide sequence ID" value="NZ_JBAFVI010000001.1"/>
</dbReference>
<dbReference type="OrthoDB" id="9795626at2"/>
<dbReference type="AlphaFoldDB" id="A0A6C1KHZ8"/>
<evidence type="ECO:0000256" key="1">
    <source>
        <dbReference type="SAM" id="Coils"/>
    </source>
</evidence>